<dbReference type="PRINTS" id="PR01035">
    <property type="entry name" value="TCRTETA"/>
</dbReference>
<evidence type="ECO:0000256" key="2">
    <source>
        <dbReference type="ARBA" id="ARBA00006829"/>
    </source>
</evidence>
<dbReference type="Proteomes" id="UP000070544">
    <property type="component" value="Unassembled WGS sequence"/>
</dbReference>
<feature type="domain" description="Major facilitator superfamily (MFS) profile" evidence="8">
    <location>
        <begin position="1"/>
        <end position="290"/>
    </location>
</feature>
<protein>
    <submittedName>
        <fullName evidence="9">MFS general substrate transporter</fullName>
    </submittedName>
</protein>
<dbReference type="OMA" id="ICMSHEE"/>
<keyword evidence="10" id="KW-1185">Reference proteome</keyword>
<dbReference type="EMBL" id="KQ965760">
    <property type="protein sequence ID" value="KXS15691.1"/>
    <property type="molecule type" value="Genomic_DNA"/>
</dbReference>
<feature type="transmembrane region" description="Helical" evidence="7">
    <location>
        <begin position="56"/>
        <end position="77"/>
    </location>
</feature>
<evidence type="ECO:0000313" key="10">
    <source>
        <dbReference type="Proteomes" id="UP000070544"/>
    </source>
</evidence>
<keyword evidence="5 7" id="KW-1133">Transmembrane helix</keyword>
<organism evidence="9 10">
    <name type="scientific">Gonapodya prolifera (strain JEL478)</name>
    <name type="common">Monoblepharis prolifera</name>
    <dbReference type="NCBI Taxonomy" id="1344416"/>
    <lineage>
        <taxon>Eukaryota</taxon>
        <taxon>Fungi</taxon>
        <taxon>Fungi incertae sedis</taxon>
        <taxon>Chytridiomycota</taxon>
        <taxon>Chytridiomycota incertae sedis</taxon>
        <taxon>Monoblepharidomycetes</taxon>
        <taxon>Monoblepharidales</taxon>
        <taxon>Gonapodyaceae</taxon>
        <taxon>Gonapodya</taxon>
    </lineage>
</organism>
<dbReference type="InterPro" id="IPR001958">
    <property type="entry name" value="Tet-R_TetA/multi-R_MdtG-like"/>
</dbReference>
<keyword evidence="4 7" id="KW-0812">Transmembrane</keyword>
<dbReference type="InterPro" id="IPR020846">
    <property type="entry name" value="MFS_dom"/>
</dbReference>
<reference evidence="9 10" key="1">
    <citation type="journal article" date="2015" name="Genome Biol. Evol.">
        <title>Phylogenomic analyses indicate that early fungi evolved digesting cell walls of algal ancestors of land plants.</title>
        <authorList>
            <person name="Chang Y."/>
            <person name="Wang S."/>
            <person name="Sekimoto S."/>
            <person name="Aerts A.L."/>
            <person name="Choi C."/>
            <person name="Clum A."/>
            <person name="LaButti K.M."/>
            <person name="Lindquist E.A."/>
            <person name="Yee Ngan C."/>
            <person name="Ohm R.A."/>
            <person name="Salamov A.A."/>
            <person name="Grigoriev I.V."/>
            <person name="Spatafora J.W."/>
            <person name="Berbee M.L."/>
        </authorList>
    </citation>
    <scope>NUCLEOTIDE SEQUENCE [LARGE SCALE GENOMIC DNA]</scope>
    <source>
        <strain evidence="9 10">JEL478</strain>
    </source>
</reference>
<dbReference type="STRING" id="1344416.A0A139AFU9"/>
<dbReference type="CDD" id="cd17325">
    <property type="entry name" value="MFS_MdtG_SLC18_like"/>
    <property type="match status" value="1"/>
</dbReference>
<keyword evidence="3" id="KW-0813">Transport</keyword>
<dbReference type="SUPFAM" id="SSF103473">
    <property type="entry name" value="MFS general substrate transporter"/>
    <property type="match status" value="1"/>
</dbReference>
<accession>A0A139AFU9</accession>
<gene>
    <name evidence="9" type="ORF">M427DRAFT_32117</name>
</gene>
<evidence type="ECO:0000256" key="3">
    <source>
        <dbReference type="ARBA" id="ARBA00022448"/>
    </source>
</evidence>
<sequence>MSFIFTRLNIGNRDDAQENSVLAGALLASYTAEQLVSFPVFGWVSDKMGNRKWPMIWGLFAGMVAIVMFAATTNFAMLVIARILQGVSGAAVVTLGFALLGDVYPVAERSTALGTATAGFAIGTILGLPVGGALYQFPGYWMPFIASAVFLVVVMILRLLVIEKPRGSSTSSALKKDDAIDETHPIPVIYLDMARDPAIMVLNAVSAIIGALLLAYEPTLPLYLKKEFGAESGTVGLIFLVIVAAGQFSAPIFGVLRDMFEAPVVIFPSLAALVVVVPLAAIAKCDSEFM</sequence>
<keyword evidence="6 7" id="KW-0472">Membrane</keyword>
<name>A0A139AFU9_GONPJ</name>
<feature type="transmembrane region" description="Helical" evidence="7">
    <location>
        <begin position="112"/>
        <end position="134"/>
    </location>
</feature>
<evidence type="ECO:0000256" key="1">
    <source>
        <dbReference type="ARBA" id="ARBA00004141"/>
    </source>
</evidence>
<feature type="transmembrane region" description="Helical" evidence="7">
    <location>
        <begin position="236"/>
        <end position="256"/>
    </location>
</feature>
<feature type="transmembrane region" description="Helical" evidence="7">
    <location>
        <begin position="263"/>
        <end position="283"/>
    </location>
</feature>
<dbReference type="Pfam" id="PF07690">
    <property type="entry name" value="MFS_1"/>
    <property type="match status" value="1"/>
</dbReference>
<evidence type="ECO:0000256" key="6">
    <source>
        <dbReference type="ARBA" id="ARBA00023136"/>
    </source>
</evidence>
<dbReference type="InterPro" id="IPR011701">
    <property type="entry name" value="MFS"/>
</dbReference>
<evidence type="ECO:0000313" key="9">
    <source>
        <dbReference type="EMBL" id="KXS15691.1"/>
    </source>
</evidence>
<dbReference type="PANTHER" id="PTHR23506">
    <property type="entry name" value="GH10249P"/>
    <property type="match status" value="1"/>
</dbReference>
<dbReference type="OrthoDB" id="5086884at2759"/>
<feature type="transmembrane region" description="Helical" evidence="7">
    <location>
        <begin position="140"/>
        <end position="161"/>
    </location>
</feature>
<comment type="subcellular location">
    <subcellularLocation>
        <location evidence="1">Membrane</location>
        <topology evidence="1">Multi-pass membrane protein</topology>
    </subcellularLocation>
</comment>
<proteinExistence type="inferred from homology"/>
<dbReference type="GO" id="GO:0016020">
    <property type="term" value="C:membrane"/>
    <property type="evidence" value="ECO:0007669"/>
    <property type="project" value="UniProtKB-SubCell"/>
</dbReference>
<dbReference type="PROSITE" id="PS50850">
    <property type="entry name" value="MFS"/>
    <property type="match status" value="1"/>
</dbReference>
<dbReference type="AlphaFoldDB" id="A0A139AFU9"/>
<feature type="transmembrane region" description="Helical" evidence="7">
    <location>
        <begin position="83"/>
        <end position="100"/>
    </location>
</feature>
<dbReference type="InterPro" id="IPR036259">
    <property type="entry name" value="MFS_trans_sf"/>
</dbReference>
<dbReference type="PANTHER" id="PTHR23506:SF23">
    <property type="entry name" value="GH10249P"/>
    <property type="match status" value="1"/>
</dbReference>
<evidence type="ECO:0000256" key="7">
    <source>
        <dbReference type="SAM" id="Phobius"/>
    </source>
</evidence>
<feature type="transmembrane region" description="Helical" evidence="7">
    <location>
        <begin position="198"/>
        <end position="216"/>
    </location>
</feature>
<evidence type="ECO:0000256" key="5">
    <source>
        <dbReference type="ARBA" id="ARBA00022989"/>
    </source>
</evidence>
<evidence type="ECO:0000256" key="4">
    <source>
        <dbReference type="ARBA" id="ARBA00022692"/>
    </source>
</evidence>
<dbReference type="Gene3D" id="1.20.1250.20">
    <property type="entry name" value="MFS general substrate transporter like domains"/>
    <property type="match status" value="2"/>
</dbReference>
<comment type="similarity">
    <text evidence="2">Belongs to the major facilitator superfamily. Vesicular transporter family.</text>
</comment>
<dbReference type="InterPro" id="IPR050930">
    <property type="entry name" value="MFS_Vesicular_Transporter"/>
</dbReference>
<dbReference type="GO" id="GO:0022857">
    <property type="term" value="F:transmembrane transporter activity"/>
    <property type="evidence" value="ECO:0007669"/>
    <property type="project" value="InterPro"/>
</dbReference>
<evidence type="ECO:0000259" key="8">
    <source>
        <dbReference type="PROSITE" id="PS50850"/>
    </source>
</evidence>